<evidence type="ECO:0000256" key="1">
    <source>
        <dbReference type="SAM" id="Phobius"/>
    </source>
</evidence>
<feature type="transmembrane region" description="Helical" evidence="1">
    <location>
        <begin position="19"/>
        <end position="38"/>
    </location>
</feature>
<evidence type="ECO:0000313" key="4">
    <source>
        <dbReference type="WBParaSite" id="Minc3s02025g27844"/>
    </source>
</evidence>
<sequence>MTFGCLNLRIIRASFMNSFICSFVHLVNVASLMATLTVPPVCLSSPRLTMPNAPAPSFAPFTMSACASSQSFLPMGLVMMTWLA</sequence>
<dbReference type="WBParaSite" id="Minc3s02025g27842">
    <property type="protein sequence ID" value="Minc3s02025g27842"/>
    <property type="gene ID" value="Minc3s02025g27842"/>
</dbReference>
<dbReference type="WBParaSite" id="Minc3s02025g27844">
    <property type="protein sequence ID" value="Minc3s02025g27844"/>
    <property type="gene ID" value="Minc3s02025g27844"/>
</dbReference>
<reference evidence="3 4" key="1">
    <citation type="submission" date="2022-11" db="UniProtKB">
        <authorList>
            <consortium name="WormBaseParasite"/>
        </authorList>
    </citation>
    <scope>IDENTIFICATION</scope>
</reference>
<proteinExistence type="predicted"/>
<dbReference type="AlphaFoldDB" id="A0A914MJQ7"/>
<organism evidence="2 3">
    <name type="scientific">Meloidogyne incognita</name>
    <name type="common">Southern root-knot nematode worm</name>
    <name type="synonym">Oxyuris incognita</name>
    <dbReference type="NCBI Taxonomy" id="6306"/>
    <lineage>
        <taxon>Eukaryota</taxon>
        <taxon>Metazoa</taxon>
        <taxon>Ecdysozoa</taxon>
        <taxon>Nematoda</taxon>
        <taxon>Chromadorea</taxon>
        <taxon>Rhabditida</taxon>
        <taxon>Tylenchina</taxon>
        <taxon>Tylenchomorpha</taxon>
        <taxon>Tylenchoidea</taxon>
        <taxon>Meloidogynidae</taxon>
        <taxon>Meloidogyninae</taxon>
        <taxon>Meloidogyne</taxon>
        <taxon>Meloidogyne incognita group</taxon>
    </lineage>
</organism>
<protein>
    <submittedName>
        <fullName evidence="3 4">Candidate secreted effector</fullName>
    </submittedName>
</protein>
<keyword evidence="2" id="KW-1185">Reference proteome</keyword>
<feature type="transmembrane region" description="Helical" evidence="1">
    <location>
        <begin position="58"/>
        <end position="83"/>
    </location>
</feature>
<dbReference type="WBParaSite" id="Minc3s07716g41448">
    <property type="protein sequence ID" value="Minc3s07716g41448"/>
    <property type="gene ID" value="Minc3s07716g41448"/>
</dbReference>
<accession>A0A914MJQ7</accession>
<name>A0A914MJQ7_MELIC</name>
<keyword evidence="1" id="KW-0812">Transmembrane</keyword>
<evidence type="ECO:0000313" key="3">
    <source>
        <dbReference type="WBParaSite" id="Minc3s02025g27842"/>
    </source>
</evidence>
<keyword evidence="1" id="KW-1133">Transmembrane helix</keyword>
<dbReference type="Proteomes" id="UP000887563">
    <property type="component" value="Unplaced"/>
</dbReference>
<evidence type="ECO:0000313" key="2">
    <source>
        <dbReference type="Proteomes" id="UP000887563"/>
    </source>
</evidence>
<keyword evidence="1" id="KW-0472">Membrane</keyword>